<name>A0AAE3RED0_9BACT</name>
<gene>
    <name evidence="1" type="ORF">QNI22_39755</name>
</gene>
<organism evidence="1 2">
    <name type="scientific">Xanthocytophaga agilis</name>
    <dbReference type="NCBI Taxonomy" id="3048010"/>
    <lineage>
        <taxon>Bacteria</taxon>
        <taxon>Pseudomonadati</taxon>
        <taxon>Bacteroidota</taxon>
        <taxon>Cytophagia</taxon>
        <taxon>Cytophagales</taxon>
        <taxon>Rhodocytophagaceae</taxon>
        <taxon>Xanthocytophaga</taxon>
    </lineage>
</organism>
<proteinExistence type="predicted"/>
<reference evidence="1" key="1">
    <citation type="submission" date="2023-05" db="EMBL/GenBank/DDBJ databases">
        <authorList>
            <person name="Zhang X."/>
        </authorList>
    </citation>
    <scope>NUCLEOTIDE SEQUENCE</scope>
    <source>
        <strain evidence="1">BD1B2-1</strain>
    </source>
</reference>
<dbReference type="EMBL" id="JASJOU010000029">
    <property type="protein sequence ID" value="MDJ1506842.1"/>
    <property type="molecule type" value="Genomic_DNA"/>
</dbReference>
<evidence type="ECO:0000313" key="1">
    <source>
        <dbReference type="EMBL" id="MDJ1506842.1"/>
    </source>
</evidence>
<protein>
    <submittedName>
        <fullName evidence="1">Uncharacterized protein</fullName>
    </submittedName>
</protein>
<keyword evidence="2" id="KW-1185">Reference proteome</keyword>
<evidence type="ECO:0000313" key="2">
    <source>
        <dbReference type="Proteomes" id="UP001232063"/>
    </source>
</evidence>
<sequence>MKRNKEYELLYKSFYKLRRSFGLFFDKATFYKYSNKDLYSIFDLGAMSAKIRLLSQESVEKYFNAFEQQCYKEYQESDSEYEFNRFFVQKFVEHLLNEIERNYSKNEFFIRMSYLFDLFYFFHGKNISLVCAALIDRLVGEYHLKNTTNNQKEQYVGLVEGIVDFAAEGDAQVDNRLLKSASSVFGLLEGAHNSKTFRKWDHFMKTVFLLKKIGTPEAYEVLVRQQDHPDERVRKTIQRVLTSWNQDLESTRII</sequence>
<dbReference type="Proteomes" id="UP001232063">
    <property type="component" value="Unassembled WGS sequence"/>
</dbReference>
<dbReference type="RefSeq" id="WP_314520098.1">
    <property type="nucleotide sequence ID" value="NZ_JASJOU010000029.1"/>
</dbReference>
<dbReference type="AlphaFoldDB" id="A0AAE3RED0"/>
<accession>A0AAE3RED0</accession>
<comment type="caution">
    <text evidence="1">The sequence shown here is derived from an EMBL/GenBank/DDBJ whole genome shotgun (WGS) entry which is preliminary data.</text>
</comment>